<protein>
    <recommendedName>
        <fullName evidence="2">RING-type domain-containing protein</fullName>
    </recommendedName>
</protein>
<dbReference type="PROSITE" id="PS50089">
    <property type="entry name" value="ZF_RING_2"/>
    <property type="match status" value="1"/>
</dbReference>
<comment type="caution">
    <text evidence="3">The sequence shown here is derived from an EMBL/GenBank/DDBJ whole genome shotgun (WGS) entry which is preliminary data.</text>
</comment>
<dbReference type="InterPro" id="IPR013083">
    <property type="entry name" value="Znf_RING/FYVE/PHD"/>
</dbReference>
<name>A0AAD2D3L6_EUPCR</name>
<keyword evidence="1" id="KW-0479">Metal-binding</keyword>
<feature type="domain" description="RING-type" evidence="2">
    <location>
        <begin position="10"/>
        <end position="52"/>
    </location>
</feature>
<dbReference type="AlphaFoldDB" id="A0AAD2D3L6"/>
<keyword evidence="1" id="KW-0863">Zinc-finger</keyword>
<evidence type="ECO:0000313" key="3">
    <source>
        <dbReference type="EMBL" id="CAI2378203.1"/>
    </source>
</evidence>
<accession>A0AAD2D3L6</accession>
<reference evidence="3" key="1">
    <citation type="submission" date="2023-07" db="EMBL/GenBank/DDBJ databases">
        <authorList>
            <consortium name="AG Swart"/>
            <person name="Singh M."/>
            <person name="Singh A."/>
            <person name="Seah K."/>
            <person name="Emmerich C."/>
        </authorList>
    </citation>
    <scope>NUCLEOTIDE SEQUENCE</scope>
    <source>
        <strain evidence="3">DP1</strain>
    </source>
</reference>
<evidence type="ECO:0000313" key="4">
    <source>
        <dbReference type="Proteomes" id="UP001295684"/>
    </source>
</evidence>
<dbReference type="Proteomes" id="UP001295684">
    <property type="component" value="Unassembled WGS sequence"/>
</dbReference>
<dbReference type="GO" id="GO:0008270">
    <property type="term" value="F:zinc ion binding"/>
    <property type="evidence" value="ECO:0007669"/>
    <property type="project" value="UniProtKB-KW"/>
</dbReference>
<sequence length="247" mass="29438">MEFEILTKKCLCCLEPIEGFSEIVKLMDCTHELCAECFSRWKRMKDICPLCRVKITKIREIFLDKSKNCDEEGYCKSAEYDFQFVKDKLAEEEMDLACLDHAYFHEELQKLTKLIVDVKRERFERRGAEGTDHEWNVLEQIEIQLDNLCILNDELVQFDIHERLSEIYTMAETLFKIKTGKLEKEFVPYVDPNYEYTDFDVYNAQYDDYGDEYYQECDEEAEEFYKYESNVARKGKGVKVHGRKPKA</sequence>
<dbReference type="Pfam" id="PF13639">
    <property type="entry name" value="zf-RING_2"/>
    <property type="match status" value="1"/>
</dbReference>
<dbReference type="EMBL" id="CAMPGE010019901">
    <property type="protein sequence ID" value="CAI2378203.1"/>
    <property type="molecule type" value="Genomic_DNA"/>
</dbReference>
<evidence type="ECO:0000256" key="1">
    <source>
        <dbReference type="PROSITE-ProRule" id="PRU00175"/>
    </source>
</evidence>
<evidence type="ECO:0000259" key="2">
    <source>
        <dbReference type="PROSITE" id="PS50089"/>
    </source>
</evidence>
<dbReference type="Gene3D" id="3.30.40.10">
    <property type="entry name" value="Zinc/RING finger domain, C3HC4 (zinc finger)"/>
    <property type="match status" value="1"/>
</dbReference>
<keyword evidence="4" id="KW-1185">Reference proteome</keyword>
<dbReference type="InterPro" id="IPR001841">
    <property type="entry name" value="Znf_RING"/>
</dbReference>
<proteinExistence type="predicted"/>
<dbReference type="SUPFAM" id="SSF57850">
    <property type="entry name" value="RING/U-box"/>
    <property type="match status" value="1"/>
</dbReference>
<keyword evidence="1" id="KW-0862">Zinc</keyword>
<organism evidence="3 4">
    <name type="scientific">Euplotes crassus</name>
    <dbReference type="NCBI Taxonomy" id="5936"/>
    <lineage>
        <taxon>Eukaryota</taxon>
        <taxon>Sar</taxon>
        <taxon>Alveolata</taxon>
        <taxon>Ciliophora</taxon>
        <taxon>Intramacronucleata</taxon>
        <taxon>Spirotrichea</taxon>
        <taxon>Hypotrichia</taxon>
        <taxon>Euplotida</taxon>
        <taxon>Euplotidae</taxon>
        <taxon>Moneuplotes</taxon>
    </lineage>
</organism>
<gene>
    <name evidence="3" type="ORF">ECRASSUSDP1_LOCUS19598</name>
</gene>